<dbReference type="EMBL" id="CP089982">
    <property type="protein sequence ID" value="WXA98616.1"/>
    <property type="molecule type" value="Genomic_DNA"/>
</dbReference>
<name>A0ABZ2KQJ9_9BACT</name>
<dbReference type="SUPFAM" id="SSF52540">
    <property type="entry name" value="P-loop containing nucleoside triphosphate hydrolases"/>
    <property type="match status" value="1"/>
</dbReference>
<dbReference type="Proteomes" id="UP001379533">
    <property type="component" value="Chromosome"/>
</dbReference>
<evidence type="ECO:0000313" key="1">
    <source>
        <dbReference type="EMBL" id="WXA98616.1"/>
    </source>
</evidence>
<organism evidence="1 2">
    <name type="scientific">Pendulispora brunnea</name>
    <dbReference type="NCBI Taxonomy" id="2905690"/>
    <lineage>
        <taxon>Bacteria</taxon>
        <taxon>Pseudomonadati</taxon>
        <taxon>Myxococcota</taxon>
        <taxon>Myxococcia</taxon>
        <taxon>Myxococcales</taxon>
        <taxon>Sorangiineae</taxon>
        <taxon>Pendulisporaceae</taxon>
        <taxon>Pendulispora</taxon>
    </lineage>
</organism>
<accession>A0ABZ2KQJ9</accession>
<keyword evidence="2" id="KW-1185">Reference proteome</keyword>
<sequence length="144" mass="16456">MRELNSDILATGFTSSIEAAQRAYFESLERPFALKDPRLVETLSHWISAIHELNETPTLVMIMRDPAAVAQSYIDRGELVDGQPGTRGRTVPELLELAAKQYDQWPFRKTILHYEKLVEAALIVKRERRMRQDGGLWLSSAFDP</sequence>
<protein>
    <submittedName>
        <fullName evidence="1">Uncharacterized protein</fullName>
    </submittedName>
</protein>
<proteinExistence type="predicted"/>
<dbReference type="Gene3D" id="3.40.50.300">
    <property type="entry name" value="P-loop containing nucleotide triphosphate hydrolases"/>
    <property type="match status" value="1"/>
</dbReference>
<dbReference type="InterPro" id="IPR027417">
    <property type="entry name" value="P-loop_NTPase"/>
</dbReference>
<gene>
    <name evidence="1" type="ORF">LZC95_17505</name>
</gene>
<reference evidence="1 2" key="1">
    <citation type="submission" date="2021-12" db="EMBL/GenBank/DDBJ databases">
        <title>Discovery of the Pendulisporaceae a myxobacterial family with distinct sporulation behavior and unique specialized metabolism.</title>
        <authorList>
            <person name="Garcia R."/>
            <person name="Popoff A."/>
            <person name="Bader C.D."/>
            <person name="Loehr J."/>
            <person name="Walesch S."/>
            <person name="Walt C."/>
            <person name="Boldt J."/>
            <person name="Bunk B."/>
            <person name="Haeckl F.J.F.P.J."/>
            <person name="Gunesch A.P."/>
            <person name="Birkelbach J."/>
            <person name="Nuebel U."/>
            <person name="Pietschmann T."/>
            <person name="Bach T."/>
            <person name="Mueller R."/>
        </authorList>
    </citation>
    <scope>NUCLEOTIDE SEQUENCE [LARGE SCALE GENOMIC DNA]</scope>
    <source>
        <strain evidence="1 2">MSr12523</strain>
    </source>
</reference>
<dbReference type="RefSeq" id="WP_394849231.1">
    <property type="nucleotide sequence ID" value="NZ_CP089982.1"/>
</dbReference>
<evidence type="ECO:0000313" key="2">
    <source>
        <dbReference type="Proteomes" id="UP001379533"/>
    </source>
</evidence>